<protein>
    <recommendedName>
        <fullName evidence="2">DUF7979 domain-containing protein</fullName>
    </recommendedName>
</protein>
<reference evidence="3 4" key="1">
    <citation type="submission" date="2012-12" db="EMBL/GenBank/DDBJ databases">
        <authorList>
            <person name="Sencilo A."/>
            <person name="Jacobs-Sera D."/>
            <person name="Russell D.A."/>
            <person name="Ko C."/>
            <person name="Atanasova N."/>
            <person name="Osterlund E."/>
            <person name="Oksanen H.M."/>
            <person name="Bamford D.H."/>
            <person name="Hatfull G.F."/>
            <person name="Roine E."/>
            <person name="Hendrix R.W."/>
        </authorList>
    </citation>
    <scope>NUCLEOTIDE SEQUENCE [LARGE SCALE GENOMIC DNA]</scope>
</reference>
<dbReference type="Proteomes" id="UP000202786">
    <property type="component" value="Segment"/>
</dbReference>
<feature type="transmembrane region" description="Helical" evidence="1">
    <location>
        <begin position="135"/>
        <end position="157"/>
    </location>
</feature>
<feature type="domain" description="DUF7979" evidence="2">
    <location>
        <begin position="42"/>
        <end position="113"/>
    </location>
</feature>
<dbReference type="KEGG" id="vg:16193932"/>
<organism evidence="3 4">
    <name type="scientific">Halogranum tailed virus 1</name>
    <dbReference type="NCBI Taxonomy" id="1273749"/>
    <lineage>
        <taxon>Viruses</taxon>
        <taxon>Duplodnaviria</taxon>
        <taxon>Heunggongvirae</taxon>
        <taxon>Uroviricota</taxon>
        <taxon>Caudoviricetes</taxon>
        <taxon>Thumleimavirales</taxon>
        <taxon>Halomagnusviridae</taxon>
        <taxon>Hagravirus</taxon>
        <taxon>Hagravirus capitaneum</taxon>
        <taxon>Hagravirus HGTV1</taxon>
    </lineage>
</organism>
<evidence type="ECO:0000256" key="1">
    <source>
        <dbReference type="SAM" id="Phobius"/>
    </source>
</evidence>
<name>R4TLH0_9CAUD</name>
<evidence type="ECO:0000313" key="4">
    <source>
        <dbReference type="Proteomes" id="UP000202786"/>
    </source>
</evidence>
<gene>
    <name evidence="3" type="primary">240</name>
    <name evidence="3" type="ORF">HGTV1_240</name>
</gene>
<dbReference type="GeneID" id="16193932"/>
<keyword evidence="1" id="KW-0812">Transmembrane</keyword>
<feature type="transmembrane region" description="Helical" evidence="1">
    <location>
        <begin position="9"/>
        <end position="35"/>
    </location>
</feature>
<dbReference type="RefSeq" id="YP_008059415.1">
    <property type="nucleotide sequence ID" value="NC_021328.1"/>
</dbReference>
<sequence length="160" mass="18551">MKIWENIKLLLVVLFLISIPMTLFGAGAVLVGGFFPQETSYQYEVKAQQVFDGDRVEDSDVTEFEELSADEQDVLFRAFKKSDHFMGTSQVTVYNGNERLDTFTNWRTVESNGVLLLVAINEHQETQPDTSEHKWYHWMVLYSMIYCMVGFFVILFLPPM</sequence>
<dbReference type="Pfam" id="PF25934">
    <property type="entry name" value="DUF7979"/>
    <property type="match status" value="1"/>
</dbReference>
<proteinExistence type="predicted"/>
<keyword evidence="1" id="KW-1133">Transmembrane helix</keyword>
<keyword evidence="1" id="KW-0472">Membrane</keyword>
<evidence type="ECO:0000259" key="2">
    <source>
        <dbReference type="Pfam" id="PF25934"/>
    </source>
</evidence>
<dbReference type="EMBL" id="KC292026">
    <property type="protein sequence ID" value="AGM11537.1"/>
    <property type="molecule type" value="Genomic_DNA"/>
</dbReference>
<accession>R4TLH0</accession>
<evidence type="ECO:0000313" key="3">
    <source>
        <dbReference type="EMBL" id="AGM11537.1"/>
    </source>
</evidence>
<dbReference type="InterPro" id="IPR058285">
    <property type="entry name" value="DUF7979"/>
</dbReference>
<keyword evidence="4" id="KW-1185">Reference proteome</keyword>